<keyword evidence="2" id="KW-1133">Transmembrane helix</keyword>
<evidence type="ECO:0000256" key="1">
    <source>
        <dbReference type="SAM" id="MobiDB-lite"/>
    </source>
</evidence>
<evidence type="ECO:0000256" key="2">
    <source>
        <dbReference type="SAM" id="Phobius"/>
    </source>
</evidence>
<feature type="transmembrane region" description="Helical" evidence="2">
    <location>
        <begin position="146"/>
        <end position="166"/>
    </location>
</feature>
<name>A0A3P1VB23_9ACTO</name>
<feature type="region of interest" description="Disordered" evidence="1">
    <location>
        <begin position="69"/>
        <end position="100"/>
    </location>
</feature>
<keyword evidence="4" id="KW-1185">Reference proteome</keyword>
<sequence length="303" mass="32552">MCLPFTGFLLMIAGAFIAVSPRSPDALKHFLGALLAINAVLVVVTGIYAAIPTLLLPSFFYRTSSSAESAHRNSPSQDAWAVGAGSGAHPRESSVPASSSMVGELGTGPLHIPGRRPIGACGVIVACAAVLCYVGVTAATDELMRFLLSLALICAIIAVAMTGIILRGVGVVIDREGIVDRTTWMPALFLPWRLIEGFYIDGDHVVVMLKKGHPDYASLSVLERLRVMGVTGVVHLRTRYLDVDPLELVGVLEWHSLLVAIPDGLSPEELDLEMRVMRDLFFMRMRAVHYRNYGIASGGPTDS</sequence>
<keyword evidence="2" id="KW-0812">Transmembrane</keyword>
<evidence type="ECO:0000313" key="4">
    <source>
        <dbReference type="Proteomes" id="UP000271272"/>
    </source>
</evidence>
<protein>
    <recommendedName>
        <fullName evidence="5">PH domain-containing protein</fullName>
    </recommendedName>
</protein>
<reference evidence="3 4" key="1">
    <citation type="submission" date="2018-11" db="EMBL/GenBank/DDBJ databases">
        <title>Genomes From Bacteria Associated with the Canine Oral Cavity: a Test Case for Automated Genome-Based Taxonomic Assignment.</title>
        <authorList>
            <person name="Coil D.A."/>
            <person name="Jospin G."/>
            <person name="Darling A.E."/>
            <person name="Wallis C."/>
            <person name="Davis I.J."/>
            <person name="Harris S."/>
            <person name="Eisen J.A."/>
            <person name="Holcombe L.J."/>
            <person name="O'Flynn C."/>
        </authorList>
    </citation>
    <scope>NUCLEOTIDE SEQUENCE [LARGE SCALE GENOMIC DNA]</scope>
    <source>
        <strain evidence="3 4">OH5050</strain>
    </source>
</reference>
<feature type="transmembrane region" description="Helical" evidence="2">
    <location>
        <begin position="33"/>
        <end position="56"/>
    </location>
</feature>
<accession>A0A3P1VB23</accession>
<dbReference type="EMBL" id="RQZC01000001">
    <property type="protein sequence ID" value="RRD30605.1"/>
    <property type="molecule type" value="Genomic_DNA"/>
</dbReference>
<feature type="transmembrane region" description="Helical" evidence="2">
    <location>
        <begin position="118"/>
        <end position="140"/>
    </location>
</feature>
<organism evidence="3 4">
    <name type="scientific">Actinomyces bowdenii</name>
    <dbReference type="NCBI Taxonomy" id="131109"/>
    <lineage>
        <taxon>Bacteria</taxon>
        <taxon>Bacillati</taxon>
        <taxon>Actinomycetota</taxon>
        <taxon>Actinomycetes</taxon>
        <taxon>Actinomycetales</taxon>
        <taxon>Actinomycetaceae</taxon>
        <taxon>Actinomyces</taxon>
    </lineage>
</organism>
<proteinExistence type="predicted"/>
<gene>
    <name evidence="3" type="ORF">EII10_00290</name>
</gene>
<keyword evidence="2" id="KW-0472">Membrane</keyword>
<evidence type="ECO:0008006" key="5">
    <source>
        <dbReference type="Google" id="ProtNLM"/>
    </source>
</evidence>
<comment type="caution">
    <text evidence="3">The sequence shown here is derived from an EMBL/GenBank/DDBJ whole genome shotgun (WGS) entry which is preliminary data.</text>
</comment>
<evidence type="ECO:0000313" key="3">
    <source>
        <dbReference type="EMBL" id="RRD30605.1"/>
    </source>
</evidence>
<dbReference type="AlphaFoldDB" id="A0A3P1VB23"/>
<dbReference type="Proteomes" id="UP000271272">
    <property type="component" value="Unassembled WGS sequence"/>
</dbReference>